<organism evidence="1 2">
    <name type="scientific">Streptomyces sparsogenes DSM 40356</name>
    <dbReference type="NCBI Taxonomy" id="1331668"/>
    <lineage>
        <taxon>Bacteria</taxon>
        <taxon>Bacillati</taxon>
        <taxon>Actinomycetota</taxon>
        <taxon>Actinomycetes</taxon>
        <taxon>Kitasatosporales</taxon>
        <taxon>Streptomycetaceae</taxon>
        <taxon>Streptomyces</taxon>
    </lineage>
</organism>
<reference evidence="1 2" key="1">
    <citation type="submission" date="2013-05" db="EMBL/GenBank/DDBJ databases">
        <title>Genome sequence of Streptomyces sparsogenes DSM 40356.</title>
        <authorList>
            <person name="Coyne S."/>
            <person name="Seebeck F.P."/>
        </authorList>
    </citation>
    <scope>NUCLEOTIDE SEQUENCE [LARGE SCALE GENOMIC DNA]</scope>
    <source>
        <strain evidence="1 2">DSM 40356</strain>
    </source>
</reference>
<keyword evidence="2" id="KW-1185">Reference proteome</keyword>
<name>A0A1R1STN6_9ACTN</name>
<evidence type="ECO:0000313" key="1">
    <source>
        <dbReference type="EMBL" id="OMI41562.1"/>
    </source>
</evidence>
<dbReference type="EMBL" id="ASQP01000003">
    <property type="protein sequence ID" value="OMI41562.1"/>
    <property type="molecule type" value="Genomic_DNA"/>
</dbReference>
<protein>
    <submittedName>
        <fullName evidence="1">Uncharacterized protein</fullName>
    </submittedName>
</protein>
<dbReference type="InterPro" id="IPR057972">
    <property type="entry name" value="Terminase_7"/>
</dbReference>
<sequence length="108" mass="11724">MPTGRVWSDAEQQMWASLWESPQATQWDDSYVPIVALYVQVVCQSLSGRATAGLAQEARHLADHLGLSPAGLKTLGWVIESVDTATGVIHALPSVVPDVDERRARLTS</sequence>
<dbReference type="RefSeq" id="WP_245738330.1">
    <property type="nucleotide sequence ID" value="NZ_ASQP01000003.1"/>
</dbReference>
<comment type="caution">
    <text evidence="1">The sequence shown here is derived from an EMBL/GenBank/DDBJ whole genome shotgun (WGS) entry which is preliminary data.</text>
</comment>
<accession>A0A1R1STN6</accession>
<dbReference type="GeneID" id="96746377"/>
<dbReference type="Proteomes" id="UP000186168">
    <property type="component" value="Unassembled WGS sequence"/>
</dbReference>
<proteinExistence type="predicted"/>
<dbReference type="Pfam" id="PF25673">
    <property type="entry name" value="Terminase_7"/>
    <property type="match status" value="1"/>
</dbReference>
<evidence type="ECO:0000313" key="2">
    <source>
        <dbReference type="Proteomes" id="UP000186168"/>
    </source>
</evidence>
<dbReference type="AlphaFoldDB" id="A0A1R1STN6"/>
<gene>
    <name evidence="1" type="ORF">SPAR_00195</name>
</gene>